<organism evidence="1 2">
    <name type="scientific">Haematococcus lacustris</name>
    <name type="common">Green alga</name>
    <name type="synonym">Haematococcus pluvialis</name>
    <dbReference type="NCBI Taxonomy" id="44745"/>
    <lineage>
        <taxon>Eukaryota</taxon>
        <taxon>Viridiplantae</taxon>
        <taxon>Chlorophyta</taxon>
        <taxon>core chlorophytes</taxon>
        <taxon>Chlorophyceae</taxon>
        <taxon>CS clade</taxon>
        <taxon>Chlamydomonadales</taxon>
        <taxon>Haematococcaceae</taxon>
        <taxon>Haematococcus</taxon>
    </lineage>
</organism>
<sequence length="119" mass="13326">MNIEHVLAWHFTGPPGSSILPELAQAASLRLLRLLARQLLDTSRYSDLVFHTRGARGAIYRARQAIKAGAAPQQLQYRPVMIKVVELPQSGFDASKLPEVYGEVSILERFAQSLRRWSA</sequence>
<accession>A0A6A0AGI6</accession>
<dbReference type="EMBL" id="BLLF01005595">
    <property type="protein sequence ID" value="GFH31401.1"/>
    <property type="molecule type" value="Genomic_DNA"/>
</dbReference>
<dbReference type="Proteomes" id="UP000485058">
    <property type="component" value="Unassembled WGS sequence"/>
</dbReference>
<evidence type="ECO:0000313" key="1">
    <source>
        <dbReference type="EMBL" id="GFH31401.1"/>
    </source>
</evidence>
<keyword evidence="2" id="KW-1185">Reference proteome</keyword>
<feature type="non-terminal residue" evidence="1">
    <location>
        <position position="1"/>
    </location>
</feature>
<dbReference type="AlphaFoldDB" id="A0A6A0AGI6"/>
<comment type="caution">
    <text evidence="1">The sequence shown here is derived from an EMBL/GenBank/DDBJ whole genome shotgun (WGS) entry which is preliminary data.</text>
</comment>
<proteinExistence type="predicted"/>
<protein>
    <submittedName>
        <fullName evidence="1">Protein kinase domain-containing protein</fullName>
    </submittedName>
</protein>
<keyword evidence="1" id="KW-0808">Transferase</keyword>
<evidence type="ECO:0000313" key="2">
    <source>
        <dbReference type="Proteomes" id="UP000485058"/>
    </source>
</evidence>
<name>A0A6A0AGI6_HAELA</name>
<gene>
    <name evidence="1" type="ORF">HaLaN_30440</name>
</gene>
<dbReference type="GO" id="GO:0016301">
    <property type="term" value="F:kinase activity"/>
    <property type="evidence" value="ECO:0007669"/>
    <property type="project" value="UniProtKB-KW"/>
</dbReference>
<keyword evidence="1" id="KW-0418">Kinase</keyword>
<reference evidence="1 2" key="1">
    <citation type="submission" date="2020-02" db="EMBL/GenBank/DDBJ databases">
        <title>Draft genome sequence of Haematococcus lacustris strain NIES-144.</title>
        <authorList>
            <person name="Morimoto D."/>
            <person name="Nakagawa S."/>
            <person name="Yoshida T."/>
            <person name="Sawayama S."/>
        </authorList>
    </citation>
    <scope>NUCLEOTIDE SEQUENCE [LARGE SCALE GENOMIC DNA]</scope>
    <source>
        <strain evidence="1 2">NIES-144</strain>
    </source>
</reference>